<dbReference type="AlphaFoldDB" id="A0A919SVS9"/>
<dbReference type="InterPro" id="IPR045773">
    <property type="entry name" value="DUF6226"/>
</dbReference>
<keyword evidence="2" id="KW-1185">Reference proteome</keyword>
<proteinExistence type="predicted"/>
<reference evidence="1" key="1">
    <citation type="submission" date="2021-03" db="EMBL/GenBank/DDBJ databases">
        <title>Whole genome shotgun sequence of Actinoplanes auranticolor NBRC 12245.</title>
        <authorList>
            <person name="Komaki H."/>
            <person name="Tamura T."/>
        </authorList>
    </citation>
    <scope>NUCLEOTIDE SEQUENCE</scope>
    <source>
        <strain evidence="1">NBRC 12245</strain>
    </source>
</reference>
<sequence>MGDTGSRPDSFSSRVSDAGRFLVLHEAAEEVLDELTERYVVDRRESKEPVGPAPGADVVRTVLLMPRSPAAGPLSIAFTDFPGIVLRLGRWFFEALPDCGCDDCAEDPAALVEDLRSRVSAHVEGGLWECVRRGVTGSWLETRLIGPGLRTTRQAPIDPAEARAARQEGFAAAVQWAPWIRRAP</sequence>
<dbReference type="RefSeq" id="WP_212993662.1">
    <property type="nucleotide sequence ID" value="NZ_BAABEA010000049.1"/>
</dbReference>
<evidence type="ECO:0000313" key="2">
    <source>
        <dbReference type="Proteomes" id="UP000681340"/>
    </source>
</evidence>
<dbReference type="EMBL" id="BOQL01000071">
    <property type="protein sequence ID" value="GIM77943.1"/>
    <property type="molecule type" value="Genomic_DNA"/>
</dbReference>
<protein>
    <submittedName>
        <fullName evidence="1">Uncharacterized protein</fullName>
    </submittedName>
</protein>
<dbReference type="Proteomes" id="UP000681340">
    <property type="component" value="Unassembled WGS sequence"/>
</dbReference>
<comment type="caution">
    <text evidence="1">The sequence shown here is derived from an EMBL/GenBank/DDBJ whole genome shotgun (WGS) entry which is preliminary data.</text>
</comment>
<accession>A0A919SVS9</accession>
<dbReference type="Pfam" id="PF19736">
    <property type="entry name" value="DUF6226"/>
    <property type="match status" value="1"/>
</dbReference>
<name>A0A919SVS9_9ACTN</name>
<gene>
    <name evidence="1" type="ORF">Aau02nite_78420</name>
</gene>
<organism evidence="1 2">
    <name type="scientific">Actinoplanes auranticolor</name>
    <dbReference type="NCBI Taxonomy" id="47988"/>
    <lineage>
        <taxon>Bacteria</taxon>
        <taxon>Bacillati</taxon>
        <taxon>Actinomycetota</taxon>
        <taxon>Actinomycetes</taxon>
        <taxon>Micromonosporales</taxon>
        <taxon>Micromonosporaceae</taxon>
        <taxon>Actinoplanes</taxon>
    </lineage>
</organism>
<evidence type="ECO:0000313" key="1">
    <source>
        <dbReference type="EMBL" id="GIM77943.1"/>
    </source>
</evidence>